<organism evidence="9 10">
    <name type="scientific">Pradoshia eiseniae</name>
    <dbReference type="NCBI Taxonomy" id="2064768"/>
    <lineage>
        <taxon>Bacteria</taxon>
        <taxon>Bacillati</taxon>
        <taxon>Bacillota</taxon>
        <taxon>Bacilli</taxon>
        <taxon>Bacillales</taxon>
        <taxon>Bacillaceae</taxon>
        <taxon>Pradoshia</taxon>
    </lineage>
</organism>
<feature type="transmembrane region" description="Helical" evidence="8">
    <location>
        <begin position="65"/>
        <end position="86"/>
    </location>
</feature>
<reference evidence="9 10" key="1">
    <citation type="submission" date="2017-12" db="EMBL/GenBank/DDBJ databases">
        <title>Taxonomic description and draft genome of Pradoshia cofamensis Gen. nov., sp. nov., a thermotolerant bacillale isolated from anterior gut of earthworm Eisenia fetida.</title>
        <authorList>
            <person name="Saha T."/>
            <person name="Chakraborty R."/>
        </authorList>
    </citation>
    <scope>NUCLEOTIDE SEQUENCE [LARGE SCALE GENOMIC DNA]</scope>
    <source>
        <strain evidence="9 10">EAG3</strain>
    </source>
</reference>
<evidence type="ECO:0000256" key="4">
    <source>
        <dbReference type="ARBA" id="ARBA00022475"/>
    </source>
</evidence>
<comment type="caution">
    <text evidence="9">The sequence shown here is derived from an EMBL/GenBank/DDBJ whole genome shotgun (WGS) entry which is preliminary data.</text>
</comment>
<evidence type="ECO:0000313" key="10">
    <source>
        <dbReference type="Proteomes" id="UP000239663"/>
    </source>
</evidence>
<feature type="transmembrane region" description="Helical" evidence="8">
    <location>
        <begin position="157"/>
        <end position="182"/>
    </location>
</feature>
<feature type="transmembrane region" description="Helical" evidence="8">
    <location>
        <begin position="32"/>
        <end position="53"/>
    </location>
</feature>
<comment type="similarity">
    <text evidence="2">Belongs to the autoinducer-2 exporter (AI-2E) (TC 2.A.86) family.</text>
</comment>
<dbReference type="Pfam" id="PF01594">
    <property type="entry name" value="AI-2E_transport"/>
    <property type="match status" value="1"/>
</dbReference>
<feature type="transmembrane region" description="Helical" evidence="8">
    <location>
        <begin position="315"/>
        <end position="342"/>
    </location>
</feature>
<sequence length="367" mass="40405">MKSKLQFWTLEILLLLIIIYIGTKISFVFHPIGVFISTLFFPILISGFLFYLLNPMLKLLMKWKVPKIVGIIILYLALIGLITIGITKVVPVVTDQVTDIAKQTPETIDHVVAFIEDASKSNWFNYVVEQDFIKFEEIKDRLLEFTTNITSNITSGISAVVSFITSLTLIIITVPFILFYMLKDGNKLPGAIMKFLPSSFRKEGLVVIQETSQTLANYIQGQMIVCIFVGTACFIGFLLIDLPYALTLGLVIAVTNIIPYVGPFIGAAPAVLVGLFQSPLAAILVILIIVIVQQLDGNLISPLIIGKSLNIHPLTIILILLVAGSLAGILGMILAVPTYAVVKTITKNIVRLVKLYRARNAVITDDV</sequence>
<protein>
    <submittedName>
        <fullName evidence="9">AI-2E family transporter</fullName>
    </submittedName>
</protein>
<keyword evidence="7 8" id="KW-0472">Membrane</keyword>
<name>A0A2S7N0F2_9BACI</name>
<dbReference type="GO" id="GO:0055085">
    <property type="term" value="P:transmembrane transport"/>
    <property type="evidence" value="ECO:0007669"/>
    <property type="project" value="TreeGrafter"/>
</dbReference>
<evidence type="ECO:0000256" key="1">
    <source>
        <dbReference type="ARBA" id="ARBA00004651"/>
    </source>
</evidence>
<keyword evidence="3" id="KW-0813">Transport</keyword>
<gene>
    <name evidence="9" type="ORF">CYL18_09780</name>
</gene>
<accession>A0A2S7N0F2</accession>
<dbReference type="AlphaFoldDB" id="A0A2S7N0F2"/>
<evidence type="ECO:0000313" key="9">
    <source>
        <dbReference type="EMBL" id="PQD95562.1"/>
    </source>
</evidence>
<dbReference type="RefSeq" id="WP_104849316.1">
    <property type="nucleotide sequence ID" value="NZ_PKOZ01000004.1"/>
</dbReference>
<evidence type="ECO:0000256" key="5">
    <source>
        <dbReference type="ARBA" id="ARBA00022692"/>
    </source>
</evidence>
<proteinExistence type="inferred from homology"/>
<evidence type="ECO:0000256" key="8">
    <source>
        <dbReference type="SAM" id="Phobius"/>
    </source>
</evidence>
<dbReference type="PANTHER" id="PTHR21716">
    <property type="entry name" value="TRANSMEMBRANE PROTEIN"/>
    <property type="match status" value="1"/>
</dbReference>
<dbReference type="GO" id="GO:0005886">
    <property type="term" value="C:plasma membrane"/>
    <property type="evidence" value="ECO:0007669"/>
    <property type="project" value="UniProtKB-SubCell"/>
</dbReference>
<feature type="transmembrane region" description="Helical" evidence="8">
    <location>
        <begin position="223"/>
        <end position="240"/>
    </location>
</feature>
<keyword evidence="4" id="KW-1003">Cell membrane</keyword>
<feature type="transmembrane region" description="Helical" evidence="8">
    <location>
        <begin position="7"/>
        <end position="26"/>
    </location>
</feature>
<evidence type="ECO:0000256" key="3">
    <source>
        <dbReference type="ARBA" id="ARBA00022448"/>
    </source>
</evidence>
<keyword evidence="5 8" id="KW-0812">Transmembrane</keyword>
<keyword evidence="6 8" id="KW-1133">Transmembrane helix</keyword>
<comment type="subcellular location">
    <subcellularLocation>
        <location evidence="1">Cell membrane</location>
        <topology evidence="1">Multi-pass membrane protein</topology>
    </subcellularLocation>
</comment>
<feature type="transmembrane region" description="Helical" evidence="8">
    <location>
        <begin position="246"/>
        <end position="265"/>
    </location>
</feature>
<dbReference type="OrthoDB" id="9793390at2"/>
<dbReference type="PANTHER" id="PTHR21716:SF53">
    <property type="entry name" value="PERMEASE PERM-RELATED"/>
    <property type="match status" value="1"/>
</dbReference>
<evidence type="ECO:0000256" key="7">
    <source>
        <dbReference type="ARBA" id="ARBA00023136"/>
    </source>
</evidence>
<dbReference type="Proteomes" id="UP000239663">
    <property type="component" value="Unassembled WGS sequence"/>
</dbReference>
<evidence type="ECO:0000256" key="6">
    <source>
        <dbReference type="ARBA" id="ARBA00022989"/>
    </source>
</evidence>
<dbReference type="InterPro" id="IPR002549">
    <property type="entry name" value="AI-2E-like"/>
</dbReference>
<keyword evidence="10" id="KW-1185">Reference proteome</keyword>
<dbReference type="EMBL" id="PKOZ01000004">
    <property type="protein sequence ID" value="PQD95562.1"/>
    <property type="molecule type" value="Genomic_DNA"/>
</dbReference>
<feature type="transmembrane region" description="Helical" evidence="8">
    <location>
        <begin position="272"/>
        <end position="295"/>
    </location>
</feature>
<evidence type="ECO:0000256" key="2">
    <source>
        <dbReference type="ARBA" id="ARBA00009773"/>
    </source>
</evidence>